<feature type="non-terminal residue" evidence="1">
    <location>
        <position position="1"/>
    </location>
</feature>
<name>A0A0D0CK76_9AGAM</name>
<dbReference type="OrthoDB" id="2158839at2759"/>
<sequence>STFPTCTICLGCDAHSMPVVYCPAEKTWDGKHDTYAKQIDRKLYTKSTSQQICTNWQCLEGCPEKHTSAHVCSGCGSALHSTHGCP</sequence>
<protein>
    <submittedName>
        <fullName evidence="1">Uncharacterized protein</fullName>
    </submittedName>
</protein>
<proteinExistence type="predicted"/>
<accession>A0A0D0CK76</accession>
<dbReference type="InParanoid" id="A0A0D0CK76"/>
<evidence type="ECO:0000313" key="1">
    <source>
        <dbReference type="EMBL" id="KIK75618.1"/>
    </source>
</evidence>
<gene>
    <name evidence="1" type="ORF">PAXRUDRAFT_172244</name>
</gene>
<evidence type="ECO:0000313" key="2">
    <source>
        <dbReference type="Proteomes" id="UP000054538"/>
    </source>
</evidence>
<reference evidence="2" key="2">
    <citation type="submission" date="2015-01" db="EMBL/GenBank/DDBJ databases">
        <title>Evolutionary Origins and Diversification of the Mycorrhizal Mutualists.</title>
        <authorList>
            <consortium name="DOE Joint Genome Institute"/>
            <consortium name="Mycorrhizal Genomics Consortium"/>
            <person name="Kohler A."/>
            <person name="Kuo A."/>
            <person name="Nagy L.G."/>
            <person name="Floudas D."/>
            <person name="Copeland A."/>
            <person name="Barry K.W."/>
            <person name="Cichocki N."/>
            <person name="Veneault-Fourrey C."/>
            <person name="LaButti K."/>
            <person name="Lindquist E.A."/>
            <person name="Lipzen A."/>
            <person name="Lundell T."/>
            <person name="Morin E."/>
            <person name="Murat C."/>
            <person name="Riley R."/>
            <person name="Ohm R."/>
            <person name="Sun H."/>
            <person name="Tunlid A."/>
            <person name="Henrissat B."/>
            <person name="Grigoriev I.V."/>
            <person name="Hibbett D.S."/>
            <person name="Martin F."/>
        </authorList>
    </citation>
    <scope>NUCLEOTIDE SEQUENCE [LARGE SCALE GENOMIC DNA]</scope>
    <source>
        <strain evidence="2">Ve08.2h10</strain>
    </source>
</reference>
<dbReference type="EMBL" id="KN827973">
    <property type="protein sequence ID" value="KIK75618.1"/>
    <property type="molecule type" value="Genomic_DNA"/>
</dbReference>
<dbReference type="Proteomes" id="UP000054538">
    <property type="component" value="Unassembled WGS sequence"/>
</dbReference>
<reference evidence="1 2" key="1">
    <citation type="submission" date="2014-04" db="EMBL/GenBank/DDBJ databases">
        <authorList>
            <consortium name="DOE Joint Genome Institute"/>
            <person name="Kuo A."/>
            <person name="Kohler A."/>
            <person name="Jargeat P."/>
            <person name="Nagy L.G."/>
            <person name="Floudas D."/>
            <person name="Copeland A."/>
            <person name="Barry K.W."/>
            <person name="Cichocki N."/>
            <person name="Veneault-Fourrey C."/>
            <person name="LaButti K."/>
            <person name="Lindquist E.A."/>
            <person name="Lipzen A."/>
            <person name="Lundell T."/>
            <person name="Morin E."/>
            <person name="Murat C."/>
            <person name="Sun H."/>
            <person name="Tunlid A."/>
            <person name="Henrissat B."/>
            <person name="Grigoriev I.V."/>
            <person name="Hibbett D.S."/>
            <person name="Martin F."/>
            <person name="Nordberg H.P."/>
            <person name="Cantor M.N."/>
            <person name="Hua S.X."/>
        </authorList>
    </citation>
    <scope>NUCLEOTIDE SEQUENCE [LARGE SCALE GENOMIC DNA]</scope>
    <source>
        <strain evidence="1 2">Ve08.2h10</strain>
    </source>
</reference>
<organism evidence="1 2">
    <name type="scientific">Paxillus rubicundulus Ve08.2h10</name>
    <dbReference type="NCBI Taxonomy" id="930991"/>
    <lineage>
        <taxon>Eukaryota</taxon>
        <taxon>Fungi</taxon>
        <taxon>Dikarya</taxon>
        <taxon>Basidiomycota</taxon>
        <taxon>Agaricomycotina</taxon>
        <taxon>Agaricomycetes</taxon>
        <taxon>Agaricomycetidae</taxon>
        <taxon>Boletales</taxon>
        <taxon>Paxilineae</taxon>
        <taxon>Paxillaceae</taxon>
        <taxon>Paxillus</taxon>
    </lineage>
</organism>
<keyword evidence="2" id="KW-1185">Reference proteome</keyword>
<dbReference type="HOGENOM" id="CLU_131643_2_0_1"/>
<dbReference type="AlphaFoldDB" id="A0A0D0CK76"/>